<dbReference type="eggNOG" id="COG2304">
    <property type="taxonomic scope" value="Bacteria"/>
</dbReference>
<sequence precursor="true">MSLPFGFINGALLAGAFALAIPIIIHLFHKSRFQIVKWGAMHLLEAVIRTNQRRIKIEQIILLIIRAAIPLILALCMARPVWKGVRKLMGETRTSTIILLDNSYSMAASRAGTSNISLAKDEAERILNEVPRGSDAQVVLMGEGGAPLLDEPTYDLARLTQSLKPLEATYGTATVPAGLDFAANVFGQMHESTRNLIVMTDFQRVSFEATEDAEVGQMLDRLHKLTIPPEVTFFDVGTEVKDNVAIESLDYSRLMVGIGQKIQIRANLRNFGDAPYQDLRVYFKADGKERSMAQIRLGPHEKGQVLFTHAFDTAGSHVVEIVADADPLKADNSYLASIPVRDKIPVLLVNGDPSAEPLKGETDFAEIALQPYSSTGRVALADLISTKVIRTENLDAKDINASAVVMLANVRQLDAGQLKALEDFVRNGGGLLIFPGNRVDASWANASLFKDGKGLLPLGYGALAGDLKEGAPSVGIVSQRFDHPALDLFNDPRNGTVSDAAIKMWYRMKEPASASANAPTIIARLTSGDPFLVEKQFGEGRVIQCAIPCDADWSNLPMRPFYLPMMQRLSIYLASTVFPPRNLEVSKPLVAFLPAGDAGKKASLSLPDGTAREVPVVKKGERGVIEYPKTQQPGLYTLTSPSGTATHFVVTPRDANRICKS</sequence>
<dbReference type="Gene3D" id="2.60.40.10">
    <property type="entry name" value="Immunoglobulins"/>
    <property type="match status" value="1"/>
</dbReference>
<evidence type="ECO:0000259" key="2">
    <source>
        <dbReference type="PROSITE" id="PS50234"/>
    </source>
</evidence>
<dbReference type="PROSITE" id="PS50234">
    <property type="entry name" value="VWFA"/>
    <property type="match status" value="1"/>
</dbReference>
<dbReference type="InterPro" id="IPR029062">
    <property type="entry name" value="Class_I_gatase-like"/>
</dbReference>
<dbReference type="SUPFAM" id="SSF53300">
    <property type="entry name" value="vWA-like"/>
    <property type="match status" value="1"/>
</dbReference>
<dbReference type="AlphaFoldDB" id="B4CVK6"/>
<dbReference type="PANTHER" id="PTHR37464">
    <property type="entry name" value="BLL2463 PROTEIN"/>
    <property type="match status" value="1"/>
</dbReference>
<dbReference type="EMBL" id="ABVL01000002">
    <property type="protein sequence ID" value="EDY21448.1"/>
    <property type="molecule type" value="Genomic_DNA"/>
</dbReference>
<evidence type="ECO:0000313" key="3">
    <source>
        <dbReference type="EMBL" id="EDY21448.1"/>
    </source>
</evidence>
<gene>
    <name evidence="3" type="ORF">CfE428DRAFT_0693</name>
</gene>
<dbReference type="Pfam" id="PF13519">
    <property type="entry name" value="VWA_2"/>
    <property type="match status" value="1"/>
</dbReference>
<dbReference type="Gene3D" id="3.40.50.880">
    <property type="match status" value="1"/>
</dbReference>
<dbReference type="Pfam" id="PF07705">
    <property type="entry name" value="CARDB"/>
    <property type="match status" value="1"/>
</dbReference>
<name>B4CVK6_9BACT</name>
<feature type="domain" description="VWFA" evidence="2">
    <location>
        <begin position="95"/>
        <end position="295"/>
    </location>
</feature>
<keyword evidence="1" id="KW-0812">Transmembrane</keyword>
<evidence type="ECO:0000256" key="1">
    <source>
        <dbReference type="SAM" id="Phobius"/>
    </source>
</evidence>
<keyword evidence="1" id="KW-1133">Transmembrane helix</keyword>
<dbReference type="PANTHER" id="PTHR37464:SF1">
    <property type="entry name" value="BLL2463 PROTEIN"/>
    <property type="match status" value="1"/>
</dbReference>
<dbReference type="InParanoid" id="B4CVK6"/>
<dbReference type="Gene3D" id="3.40.50.410">
    <property type="entry name" value="von Willebrand factor, type A domain"/>
    <property type="match status" value="1"/>
</dbReference>
<dbReference type="Proteomes" id="UP000005824">
    <property type="component" value="Unassembled WGS sequence"/>
</dbReference>
<dbReference type="Pfam" id="PF07584">
    <property type="entry name" value="BatA"/>
    <property type="match status" value="1"/>
</dbReference>
<dbReference type="InterPro" id="IPR036465">
    <property type="entry name" value="vWFA_dom_sf"/>
</dbReference>
<dbReference type="InterPro" id="IPR013783">
    <property type="entry name" value="Ig-like_fold"/>
</dbReference>
<dbReference type="InterPro" id="IPR002035">
    <property type="entry name" value="VWF_A"/>
</dbReference>
<dbReference type="InterPro" id="IPR011635">
    <property type="entry name" value="CARDB"/>
</dbReference>
<dbReference type="InterPro" id="IPR024163">
    <property type="entry name" value="Aerotolerance_reg_N"/>
</dbReference>
<reference evidence="3 4" key="1">
    <citation type="journal article" date="2011" name="J. Bacteriol.">
        <title>Genome sequence of Chthoniobacter flavus Ellin428, an aerobic heterotrophic soil bacterium.</title>
        <authorList>
            <person name="Kant R."/>
            <person name="van Passel M.W."/>
            <person name="Palva A."/>
            <person name="Lucas S."/>
            <person name="Lapidus A."/>
            <person name="Glavina Del Rio T."/>
            <person name="Dalin E."/>
            <person name="Tice H."/>
            <person name="Bruce D."/>
            <person name="Goodwin L."/>
            <person name="Pitluck S."/>
            <person name="Larimer F.W."/>
            <person name="Land M.L."/>
            <person name="Hauser L."/>
            <person name="Sangwan P."/>
            <person name="de Vos W.M."/>
            <person name="Janssen P.H."/>
            <person name="Smidt H."/>
        </authorList>
    </citation>
    <scope>NUCLEOTIDE SEQUENCE [LARGE SCALE GENOMIC DNA]</scope>
    <source>
        <strain evidence="3 4">Ellin428</strain>
    </source>
</reference>
<organism evidence="3 4">
    <name type="scientific">Chthoniobacter flavus Ellin428</name>
    <dbReference type="NCBI Taxonomy" id="497964"/>
    <lineage>
        <taxon>Bacteria</taxon>
        <taxon>Pseudomonadati</taxon>
        <taxon>Verrucomicrobiota</taxon>
        <taxon>Spartobacteria</taxon>
        <taxon>Chthoniobacterales</taxon>
        <taxon>Chthoniobacteraceae</taxon>
        <taxon>Chthoniobacter</taxon>
    </lineage>
</organism>
<feature type="transmembrane region" description="Helical" evidence="1">
    <location>
        <begin position="60"/>
        <end position="82"/>
    </location>
</feature>
<keyword evidence="4" id="KW-1185">Reference proteome</keyword>
<proteinExistence type="predicted"/>
<accession>B4CVK6</accession>
<dbReference type="RefSeq" id="WP_006978020.1">
    <property type="nucleotide sequence ID" value="NZ_ABVL01000002.1"/>
</dbReference>
<dbReference type="CDD" id="cd03143">
    <property type="entry name" value="A4_beta-galactosidase_middle_domain"/>
    <property type="match status" value="1"/>
</dbReference>
<dbReference type="InterPro" id="IPR011933">
    <property type="entry name" value="Double_TM_dom"/>
</dbReference>
<protein>
    <submittedName>
        <fullName evidence="3">Conserved hypothetical membrane protein</fullName>
    </submittedName>
</protein>
<dbReference type="STRING" id="497964.CfE428DRAFT_0693"/>
<dbReference type="SUPFAM" id="SSF52317">
    <property type="entry name" value="Class I glutamine amidotransferase-like"/>
    <property type="match status" value="1"/>
</dbReference>
<feature type="transmembrane region" description="Helical" evidence="1">
    <location>
        <begin position="6"/>
        <end position="28"/>
    </location>
</feature>
<dbReference type="NCBIfam" id="TIGR02226">
    <property type="entry name" value="two_anch"/>
    <property type="match status" value="1"/>
</dbReference>
<keyword evidence="1" id="KW-0472">Membrane</keyword>
<comment type="caution">
    <text evidence="3">The sequence shown here is derived from an EMBL/GenBank/DDBJ whole genome shotgun (WGS) entry which is preliminary data.</text>
</comment>
<evidence type="ECO:0000313" key="4">
    <source>
        <dbReference type="Proteomes" id="UP000005824"/>
    </source>
</evidence>